<evidence type="ECO:0000256" key="3">
    <source>
        <dbReference type="ARBA" id="ARBA00022801"/>
    </source>
</evidence>
<evidence type="ECO:0000256" key="1">
    <source>
        <dbReference type="ARBA" id="ARBA00001561"/>
    </source>
</evidence>
<dbReference type="GO" id="GO:0009253">
    <property type="term" value="P:peptidoglycan catabolic process"/>
    <property type="evidence" value="ECO:0007669"/>
    <property type="project" value="InterPro"/>
</dbReference>
<evidence type="ECO:0000313" key="5">
    <source>
        <dbReference type="EMBL" id="PZX44519.1"/>
    </source>
</evidence>
<gene>
    <name evidence="5" type="ORF">LY56_01767</name>
</gene>
<comment type="caution">
    <text evidence="5">The sequence shown here is derived from an EMBL/GenBank/DDBJ whole genome shotgun (WGS) entry which is preliminary data.</text>
</comment>
<dbReference type="AlphaFoldDB" id="A0A2W7QSR6"/>
<keyword evidence="6" id="KW-1185">Reference proteome</keyword>
<reference evidence="5 6" key="1">
    <citation type="submission" date="2018-06" db="EMBL/GenBank/DDBJ databases">
        <title>Genomic Encyclopedia of Archaeal and Bacterial Type Strains, Phase II (KMG-II): from individual species to whole genera.</title>
        <authorList>
            <person name="Goeker M."/>
        </authorList>
    </citation>
    <scope>NUCLEOTIDE SEQUENCE [LARGE SCALE GENOMIC DNA]</scope>
    <source>
        <strain evidence="5 6">DSM 13087</strain>
    </source>
</reference>
<dbReference type="InterPro" id="IPR050695">
    <property type="entry name" value="N-acetylmuramoyl_amidase_3"/>
</dbReference>
<dbReference type="SUPFAM" id="SSF53187">
    <property type="entry name" value="Zn-dependent exopeptidases"/>
    <property type="match status" value="1"/>
</dbReference>
<dbReference type="STRING" id="121821.GCA_001870675_00794"/>
<dbReference type="GO" id="GO:0008745">
    <property type="term" value="F:N-acetylmuramoyl-L-alanine amidase activity"/>
    <property type="evidence" value="ECO:0007669"/>
    <property type="project" value="UniProtKB-EC"/>
</dbReference>
<dbReference type="InterPro" id="IPR002508">
    <property type="entry name" value="MurNAc-LAA_cat"/>
</dbReference>
<evidence type="ECO:0000259" key="4">
    <source>
        <dbReference type="SMART" id="SM00646"/>
    </source>
</evidence>
<comment type="catalytic activity">
    <reaction evidence="1">
        <text>Hydrolyzes the link between N-acetylmuramoyl residues and L-amino acid residues in certain cell-wall glycopeptides.</text>
        <dbReference type="EC" id="3.5.1.28"/>
    </reaction>
</comment>
<dbReference type="SMART" id="SM00646">
    <property type="entry name" value="Ami_3"/>
    <property type="match status" value="1"/>
</dbReference>
<keyword evidence="3" id="KW-0378">Hydrolase</keyword>
<dbReference type="GO" id="GO:0030288">
    <property type="term" value="C:outer membrane-bounded periplasmic space"/>
    <property type="evidence" value="ECO:0007669"/>
    <property type="project" value="TreeGrafter"/>
</dbReference>
<proteinExistence type="predicted"/>
<dbReference type="EC" id="3.5.1.28" evidence="2"/>
<accession>A0A2W7QSR6</accession>
<dbReference type="PANTHER" id="PTHR30404:SF0">
    <property type="entry name" value="N-ACETYLMURAMOYL-L-ALANINE AMIDASE AMIC"/>
    <property type="match status" value="1"/>
</dbReference>
<evidence type="ECO:0000313" key="6">
    <source>
        <dbReference type="Proteomes" id="UP000249364"/>
    </source>
</evidence>
<dbReference type="Proteomes" id="UP000249364">
    <property type="component" value="Unassembled WGS sequence"/>
</dbReference>
<dbReference type="Pfam" id="PF01520">
    <property type="entry name" value="Amidase_3"/>
    <property type="match status" value="1"/>
</dbReference>
<name>A0A2W7QSR6_9RHOB</name>
<dbReference type="Gene3D" id="3.40.630.40">
    <property type="entry name" value="Zn-dependent exopeptidases"/>
    <property type="match status" value="1"/>
</dbReference>
<dbReference type="PANTHER" id="PTHR30404">
    <property type="entry name" value="N-ACETYLMURAMOYL-L-ALANINE AMIDASE"/>
    <property type="match status" value="1"/>
</dbReference>
<feature type="domain" description="MurNAc-LAA" evidence="4">
    <location>
        <begin position="307"/>
        <end position="462"/>
    </location>
</feature>
<dbReference type="CDD" id="cd02696">
    <property type="entry name" value="MurNAc-LAA"/>
    <property type="match status" value="1"/>
</dbReference>
<organism evidence="5 6">
    <name type="scientific">Roseinatronobacter thiooxidans</name>
    <dbReference type="NCBI Taxonomy" id="121821"/>
    <lineage>
        <taxon>Bacteria</taxon>
        <taxon>Pseudomonadati</taxon>
        <taxon>Pseudomonadota</taxon>
        <taxon>Alphaproteobacteria</taxon>
        <taxon>Rhodobacterales</taxon>
        <taxon>Paracoccaceae</taxon>
        <taxon>Roseinatronobacter</taxon>
    </lineage>
</organism>
<dbReference type="EMBL" id="QKZQ01000007">
    <property type="protein sequence ID" value="PZX44519.1"/>
    <property type="molecule type" value="Genomic_DNA"/>
</dbReference>
<sequence>MLRLIKLVRERESTLSAMTMCNFTKVIAFLKFILVPHGFLLRVWCVRETLLGQRRCVVRIRAGWQHALWVMSGVVVLILLSAQTGGAQNGLGAQARVLETGSAIRASQNALSLELVISQPVPYRLRVLAGPPRLVMDFNTLDWAGVDLGAQVPRSHVRALRQGQLPDGWSRLVLDMGAPFGLASSEQRIDASTGQAVISVQLVRMDLDAFERAAQDEGRFAVLSGGAFLHPEAAPAPAAPVARRKPVVMLDPGHGGLDPGAERGGIREADLVLTFARQLREVLVRRGLFDVAMTRDEDVFVSLDGRIRAARAAQADVFLSLHADALPEGLASGAVIYLLGDTASDDSAAYLAERHDRADMLAGVDLTGNTDEIARVLMSVAWQDTAPRARDLAESLVEGVGAAGLRLHRRPIQSGAFTVLRAVDMPSALVELGFMSSPRDLANLRDPDWTLRMAEALADSLELWHERDMALQGLRRR</sequence>
<protein>
    <recommendedName>
        <fullName evidence="2">N-acetylmuramoyl-L-alanine amidase</fullName>
        <ecNumber evidence="2">3.5.1.28</ecNumber>
    </recommendedName>
</protein>
<dbReference type="Gene3D" id="2.60.40.3500">
    <property type="match status" value="1"/>
</dbReference>
<evidence type="ECO:0000256" key="2">
    <source>
        <dbReference type="ARBA" id="ARBA00011901"/>
    </source>
</evidence>